<proteinExistence type="predicted"/>
<comment type="caution">
    <text evidence="1">The sequence shown here is derived from an EMBL/GenBank/DDBJ whole genome shotgun (WGS) entry which is preliminary data.</text>
</comment>
<protein>
    <submittedName>
        <fullName evidence="1">Uncharacterized protein</fullName>
    </submittedName>
</protein>
<reference evidence="1" key="1">
    <citation type="submission" date="2020-10" db="EMBL/GenBank/DDBJ databases">
        <title>Taxonomic study of unclassified bacteria belonging to the class Ktedonobacteria.</title>
        <authorList>
            <person name="Yabe S."/>
            <person name="Wang C.M."/>
            <person name="Zheng Y."/>
            <person name="Sakai Y."/>
            <person name="Cavaletti L."/>
            <person name="Monciardini P."/>
            <person name="Donadio S."/>
        </authorList>
    </citation>
    <scope>NUCLEOTIDE SEQUENCE</scope>
    <source>
        <strain evidence="1">ID150040</strain>
    </source>
</reference>
<keyword evidence="2" id="KW-1185">Reference proteome</keyword>
<dbReference type="RefSeq" id="WP_220203097.1">
    <property type="nucleotide sequence ID" value="NZ_BNJK01000001.1"/>
</dbReference>
<evidence type="ECO:0000313" key="1">
    <source>
        <dbReference type="EMBL" id="GHO92250.1"/>
    </source>
</evidence>
<sequence length="54" mass="6400">MKTQQKMDFNGERKDMRASQLEEGQYPHFVVEKIAIMFYVVEQSLEGHIAQQRV</sequence>
<accession>A0A8J3IK41</accession>
<dbReference type="EMBL" id="BNJK01000001">
    <property type="protein sequence ID" value="GHO92250.1"/>
    <property type="molecule type" value="Genomic_DNA"/>
</dbReference>
<dbReference type="AlphaFoldDB" id="A0A8J3IK41"/>
<dbReference type="Proteomes" id="UP000597444">
    <property type="component" value="Unassembled WGS sequence"/>
</dbReference>
<name>A0A8J3IK41_9CHLR</name>
<organism evidence="1 2">
    <name type="scientific">Reticulibacter mediterranei</name>
    <dbReference type="NCBI Taxonomy" id="2778369"/>
    <lineage>
        <taxon>Bacteria</taxon>
        <taxon>Bacillati</taxon>
        <taxon>Chloroflexota</taxon>
        <taxon>Ktedonobacteria</taxon>
        <taxon>Ktedonobacterales</taxon>
        <taxon>Reticulibacteraceae</taxon>
        <taxon>Reticulibacter</taxon>
    </lineage>
</organism>
<evidence type="ECO:0000313" key="2">
    <source>
        <dbReference type="Proteomes" id="UP000597444"/>
    </source>
</evidence>
<gene>
    <name evidence="1" type="ORF">KSF_022980</name>
</gene>